<dbReference type="OrthoDB" id="432483at2759"/>
<feature type="region of interest" description="Disordered" evidence="12">
    <location>
        <begin position="467"/>
        <end position="510"/>
    </location>
</feature>
<comment type="similarity">
    <text evidence="1">Belongs to the protein kinase superfamily. AGC Ser/Thr protein kinase family.</text>
</comment>
<evidence type="ECO:0000256" key="2">
    <source>
        <dbReference type="ARBA" id="ARBA00012513"/>
    </source>
</evidence>
<dbReference type="EMBL" id="JACMSC010000012">
    <property type="protein sequence ID" value="KAG6494847.1"/>
    <property type="molecule type" value="Genomic_DNA"/>
</dbReference>
<dbReference type="GO" id="GO:0005524">
    <property type="term" value="F:ATP binding"/>
    <property type="evidence" value="ECO:0007669"/>
    <property type="project" value="UniProtKB-KW"/>
</dbReference>
<comment type="catalytic activity">
    <reaction evidence="11">
        <text>L-seryl-[protein] + ATP = O-phospho-L-seryl-[protein] + ADP + H(+)</text>
        <dbReference type="Rhea" id="RHEA:17989"/>
        <dbReference type="Rhea" id="RHEA-COMP:9863"/>
        <dbReference type="Rhea" id="RHEA-COMP:11604"/>
        <dbReference type="ChEBI" id="CHEBI:15378"/>
        <dbReference type="ChEBI" id="CHEBI:29999"/>
        <dbReference type="ChEBI" id="CHEBI:30616"/>
        <dbReference type="ChEBI" id="CHEBI:83421"/>
        <dbReference type="ChEBI" id="CHEBI:456216"/>
        <dbReference type="EC" id="2.7.11.1"/>
    </reaction>
</comment>
<dbReference type="PROSITE" id="PS50011">
    <property type="entry name" value="PROTEIN_KINASE_DOM"/>
    <property type="match status" value="1"/>
</dbReference>
<dbReference type="PROSITE" id="PS00108">
    <property type="entry name" value="PROTEIN_KINASE_ST"/>
    <property type="match status" value="1"/>
</dbReference>
<feature type="domain" description="Protein kinase" evidence="13">
    <location>
        <begin position="107"/>
        <end position="455"/>
    </location>
</feature>
<dbReference type="GO" id="GO:0004674">
    <property type="term" value="F:protein serine/threonine kinase activity"/>
    <property type="evidence" value="ECO:0007669"/>
    <property type="project" value="UniProtKB-KW"/>
</dbReference>
<evidence type="ECO:0000259" key="13">
    <source>
        <dbReference type="PROSITE" id="PS50011"/>
    </source>
</evidence>
<comment type="caution">
    <text evidence="14">The sequence shown here is derived from an EMBL/GenBank/DDBJ whole genome shotgun (WGS) entry which is preliminary data.</text>
</comment>
<name>A0A8J5KVM6_ZINOF</name>
<evidence type="ECO:0000313" key="14">
    <source>
        <dbReference type="EMBL" id="KAG6494847.1"/>
    </source>
</evidence>
<feature type="compositionally biased region" description="Acidic residues" evidence="12">
    <location>
        <begin position="316"/>
        <end position="329"/>
    </location>
</feature>
<evidence type="ECO:0000313" key="15">
    <source>
        <dbReference type="Proteomes" id="UP000734854"/>
    </source>
</evidence>
<evidence type="ECO:0000256" key="5">
    <source>
        <dbReference type="ARBA" id="ARBA00022679"/>
    </source>
</evidence>
<dbReference type="AlphaFoldDB" id="A0A8J5KVM6"/>
<keyword evidence="3" id="KW-0217">Developmental protein</keyword>
<dbReference type="GO" id="GO:0009791">
    <property type="term" value="P:post-embryonic development"/>
    <property type="evidence" value="ECO:0007669"/>
    <property type="project" value="UniProtKB-ARBA"/>
</dbReference>
<keyword evidence="6" id="KW-0547">Nucleotide-binding</keyword>
<proteinExistence type="inferred from homology"/>
<dbReference type="Pfam" id="PF00069">
    <property type="entry name" value="Pkinase"/>
    <property type="match status" value="2"/>
</dbReference>
<reference evidence="14 15" key="1">
    <citation type="submission" date="2020-08" db="EMBL/GenBank/DDBJ databases">
        <title>Plant Genome Project.</title>
        <authorList>
            <person name="Zhang R.-G."/>
        </authorList>
    </citation>
    <scope>NUCLEOTIDE SEQUENCE [LARGE SCALE GENOMIC DNA]</scope>
    <source>
        <tissue evidence="14">Rhizome</tissue>
    </source>
</reference>
<sequence>MHSAPLSRQLNMEAAAAAAAVGLDDSDRDSIRSSFSTAIDSRRSWISDISFGSSSSVSVRSYFGAGDSGGTGPHHPKLKPHKANQAEWEAIRRLRAASSGQVRLEHFRLLRRLGSGDLGNVYLCELRAPAQVACLYAMKVVDREALAFRNKLHRAEVEKEILRTLDHPFLPTLYADFEAAHYSCLLMEFCPGGDLHVLRQLQPGRRFPISSAKFYAAETLLALEYLHMMGVVYRDLKPENVLVRDDGHIMLSDFDLSLKCDVVPKLHMMQRLGGSKLPAKTPTASCVPPMQPVLSCFYGGDKKAKRAPPRKNPAADDGERENDEEEQIEVDPELIAEPIAARSKSFVGTHEYLAPEVISGGGHGSAVDWWALGVFLYEMIYGRTPFKGDDNEKTLVNILKQPLSFPPSPPAADLNKFPEDMADARDLMAKLLAKNPKKRIGSTKGSAEIKRHDFFKTINWALIRSVTPPEVPRNRSKSSNRPPQAVPQKLSNKKQSDHEPPQTPHHIDYF</sequence>
<evidence type="ECO:0000256" key="3">
    <source>
        <dbReference type="ARBA" id="ARBA00022473"/>
    </source>
</evidence>
<keyword evidence="15" id="KW-1185">Reference proteome</keyword>
<feature type="compositionally biased region" description="Basic and acidic residues" evidence="12">
    <location>
        <begin position="494"/>
        <end position="510"/>
    </location>
</feature>
<evidence type="ECO:0000256" key="12">
    <source>
        <dbReference type="SAM" id="MobiDB-lite"/>
    </source>
</evidence>
<dbReference type="PANTHER" id="PTHR45637">
    <property type="entry name" value="FLIPPASE KINASE 1-RELATED"/>
    <property type="match status" value="1"/>
</dbReference>
<gene>
    <name evidence="14" type="ORF">ZIOFF_042629</name>
</gene>
<dbReference type="GO" id="GO:0048367">
    <property type="term" value="P:shoot system development"/>
    <property type="evidence" value="ECO:0007669"/>
    <property type="project" value="UniProtKB-ARBA"/>
</dbReference>
<dbReference type="CDD" id="cd05574">
    <property type="entry name" value="STKc_phototropin_like"/>
    <property type="match status" value="1"/>
</dbReference>
<evidence type="ECO:0000256" key="6">
    <source>
        <dbReference type="ARBA" id="ARBA00022741"/>
    </source>
</evidence>
<keyword evidence="8" id="KW-0067">ATP-binding</keyword>
<protein>
    <recommendedName>
        <fullName evidence="2">non-specific serine/threonine protein kinase</fullName>
        <ecNumber evidence="2">2.7.11.1</ecNumber>
    </recommendedName>
</protein>
<evidence type="ECO:0000256" key="10">
    <source>
        <dbReference type="ARBA" id="ARBA00047899"/>
    </source>
</evidence>
<evidence type="ECO:0000256" key="11">
    <source>
        <dbReference type="ARBA" id="ARBA00048679"/>
    </source>
</evidence>
<organism evidence="14 15">
    <name type="scientific">Zingiber officinale</name>
    <name type="common">Ginger</name>
    <name type="synonym">Amomum zingiber</name>
    <dbReference type="NCBI Taxonomy" id="94328"/>
    <lineage>
        <taxon>Eukaryota</taxon>
        <taxon>Viridiplantae</taxon>
        <taxon>Streptophyta</taxon>
        <taxon>Embryophyta</taxon>
        <taxon>Tracheophyta</taxon>
        <taxon>Spermatophyta</taxon>
        <taxon>Magnoliopsida</taxon>
        <taxon>Liliopsida</taxon>
        <taxon>Zingiberales</taxon>
        <taxon>Zingiberaceae</taxon>
        <taxon>Zingiber</taxon>
    </lineage>
</organism>
<evidence type="ECO:0000256" key="1">
    <source>
        <dbReference type="ARBA" id="ARBA00009903"/>
    </source>
</evidence>
<evidence type="ECO:0000256" key="7">
    <source>
        <dbReference type="ARBA" id="ARBA00022777"/>
    </source>
</evidence>
<dbReference type="SMART" id="SM00220">
    <property type="entry name" value="S_TKc"/>
    <property type="match status" value="1"/>
</dbReference>
<evidence type="ECO:0000256" key="8">
    <source>
        <dbReference type="ARBA" id="ARBA00022840"/>
    </source>
</evidence>
<evidence type="ECO:0000256" key="9">
    <source>
        <dbReference type="ARBA" id="ARBA00023294"/>
    </source>
</evidence>
<keyword evidence="5" id="KW-0808">Transferase</keyword>
<dbReference type="GO" id="GO:0048608">
    <property type="term" value="P:reproductive structure development"/>
    <property type="evidence" value="ECO:0007669"/>
    <property type="project" value="UniProtKB-ARBA"/>
</dbReference>
<dbReference type="InterPro" id="IPR000719">
    <property type="entry name" value="Prot_kinase_dom"/>
</dbReference>
<dbReference type="InterPro" id="IPR008271">
    <property type="entry name" value="Ser/Thr_kinase_AS"/>
</dbReference>
<dbReference type="GO" id="GO:0009734">
    <property type="term" value="P:auxin-activated signaling pathway"/>
    <property type="evidence" value="ECO:0007669"/>
    <property type="project" value="UniProtKB-KW"/>
</dbReference>
<keyword evidence="4" id="KW-0723">Serine/threonine-protein kinase</keyword>
<dbReference type="FunFam" id="3.30.200.20:FF:000351">
    <property type="entry name" value="protein kinase PINOID 2"/>
    <property type="match status" value="1"/>
</dbReference>
<keyword evidence="7" id="KW-0418">Kinase</keyword>
<keyword evidence="9" id="KW-0927">Auxin signaling pathway</keyword>
<dbReference type="FunFam" id="1.10.510.10:FF:000277">
    <property type="entry name" value="protein kinase PINOID"/>
    <property type="match status" value="1"/>
</dbReference>
<feature type="region of interest" description="Disordered" evidence="12">
    <location>
        <begin position="301"/>
        <end position="329"/>
    </location>
</feature>
<evidence type="ECO:0000256" key="4">
    <source>
        <dbReference type="ARBA" id="ARBA00022527"/>
    </source>
</evidence>
<dbReference type="Proteomes" id="UP000734854">
    <property type="component" value="Unassembled WGS sequence"/>
</dbReference>
<dbReference type="GO" id="GO:0099402">
    <property type="term" value="P:plant organ development"/>
    <property type="evidence" value="ECO:0007669"/>
    <property type="project" value="UniProtKB-ARBA"/>
</dbReference>
<dbReference type="FunFam" id="1.10.510.10:FF:000020">
    <property type="entry name" value="serine/threonine-protein kinase D6PK-like"/>
    <property type="match status" value="1"/>
</dbReference>
<accession>A0A8J5KVM6</accession>
<dbReference type="EC" id="2.7.11.1" evidence="2"/>
<comment type="catalytic activity">
    <reaction evidence="10">
        <text>L-threonyl-[protein] + ATP = O-phospho-L-threonyl-[protein] + ADP + H(+)</text>
        <dbReference type="Rhea" id="RHEA:46608"/>
        <dbReference type="Rhea" id="RHEA-COMP:11060"/>
        <dbReference type="Rhea" id="RHEA-COMP:11605"/>
        <dbReference type="ChEBI" id="CHEBI:15378"/>
        <dbReference type="ChEBI" id="CHEBI:30013"/>
        <dbReference type="ChEBI" id="CHEBI:30616"/>
        <dbReference type="ChEBI" id="CHEBI:61977"/>
        <dbReference type="ChEBI" id="CHEBI:456216"/>
        <dbReference type="EC" id="2.7.11.1"/>
    </reaction>
</comment>